<accession>A0A0M9FPC5</accession>
<feature type="compositionally biased region" description="Basic and acidic residues" evidence="1">
    <location>
        <begin position="835"/>
        <end position="855"/>
    </location>
</feature>
<evidence type="ECO:0000313" key="2">
    <source>
        <dbReference type="EMBL" id="KPA73335.1"/>
    </source>
</evidence>
<feature type="compositionally biased region" description="Basic residues" evidence="1">
    <location>
        <begin position="197"/>
        <end position="210"/>
    </location>
</feature>
<feature type="compositionally biased region" description="Basic residues" evidence="1">
    <location>
        <begin position="1131"/>
        <end position="1142"/>
    </location>
</feature>
<dbReference type="RefSeq" id="XP_015651774.1">
    <property type="nucleotide sequence ID" value="XM_015809734.1"/>
</dbReference>
<feature type="compositionally biased region" description="Low complexity" evidence="1">
    <location>
        <begin position="1264"/>
        <end position="1276"/>
    </location>
</feature>
<feature type="non-terminal residue" evidence="2">
    <location>
        <position position="1484"/>
    </location>
</feature>
<feature type="compositionally biased region" description="Basic and acidic residues" evidence="1">
    <location>
        <begin position="1377"/>
        <end position="1388"/>
    </location>
</feature>
<feature type="compositionally biased region" description="Acidic residues" evidence="1">
    <location>
        <begin position="340"/>
        <end position="349"/>
    </location>
</feature>
<feature type="region of interest" description="Disordered" evidence="1">
    <location>
        <begin position="1"/>
        <end position="94"/>
    </location>
</feature>
<sequence>MDVQDVVTPEAAQHTPRSATEGSRSGATPRDTDTPPDPSEVAAGESPQAPHLAHQVPHAPSAARHTADAERTSPSPQSVVHDVADDQADDPVSKEKIFEEQLENLLAAEDRHRFQLECHAEDEMEDICDVMISQEDELLQDEFNRLDAEEEAEERNYYRAQRAREAAERGFLTGEDESDARSDPFHEDEEDADARLHAHRQPHHHHHHLPAKGLAVAAEPAEEFDSFHEAPATEQAARIERMAEPGDGQPGSGAASPLAETLSHADLPSTAAAAGDAHGADPTPAHPPCGGEEEEDEAEEEAPLRAQLGDRADRYKSGRGAQAPTYDATHKQDAVASGNDDGEEREEEQPLAPTVTQGPRRAAGRPHHDNAAAEASESGVRNASEEEDEVPMDAAALAAARQAKAAREARLQRQAAHTRAAAPAAAYDAEHEKAQDEEEEEEEQEEALKPSALFGPSRSAGRVRYDVNPEGTEAGDEEEDEDEEQPLHPLIQEGPRRAAGRPRYDGTPMAGEGRPSDEEAETEEEALSPSATDGPRSAAGRPRGLDAPEAGDEQRADEEEEEVEKTLEPTTTSGPKRASGRPRRDGAPAGDEVGGEDEDEAAADAANAGRGLPSQRTTYHRPAPTLPVMVDQERILSDEEDGEDALWPEAIFGPTRAAGRPDHGDADEADGYRAGAPSDGENEEAQQPLRPLVEEGPRRAAGRPRYDGTPMAGEGRPSDEETEEKEEALAPSATDGPKRAAGRPPRAGVREEGDAAGSNEEGEEAAFTSGPRRAAGLPPRSTKAFARDTPPTTTITAATAGSRPLARAQSDYVRGNTKRHISPHERPEMAASAESVRHPLDDATRNNEDEVHLDEATLAAARQSKAARDSRLKREQARLEKERARAAPPLIPDSTESGDEEDDEEDETALKPTAIFGPTRAAGRPDNVDSLDAGEYRMTSTSDEEEDEDEEQPLIPLAGEGPRRAAGRPRYDGTPMAGEGRPSDEEEEEEEKPLRPLAETGPRRAAGRPERDGAPEAVARGPGRRPRAPSTARDSDDDEPLVPILGNRNANLYHSGHTKPKDYEAEELRDGAPDSDESDTSDPLRPRLASGPKRARGLAPRGSDPMAGEERPYSADDDDGDALFPSLMQHPRGRNAQPRRRSGPMVGAEQPVDDTQTSSTDSDVPLEVGFIHGGARHATGVPTYDAAPVAEDAGSRGTSSSSDSSDESALEVRLTWDGPFRTTAHRPGEALQASEAGTSVAADSDEGEEPLEQLAQGQRRRRAAGPLPRTRGPTAEDGADAASSEEDEDEGPLDQRTTAPRKNRRGGHRREDLPEAEQAESPHSSDEEEEQLTPAMQPPKKHRAAQSLPQDGPEAREEQSAAPTTPSSEDSLALDPTYDRTQPKRGTLEQRTPSFSIEMENPASSTPHQQSLRPHPIEQAPADQQKRRSITLGEVAEDALSVVARKAAPKSVSIQQTARKSSLITPSAENNMPAAEVEQQRDVL</sequence>
<feature type="compositionally biased region" description="Acidic residues" evidence="1">
    <location>
        <begin position="549"/>
        <end position="563"/>
    </location>
</feature>
<protein>
    <submittedName>
        <fullName evidence="2">Uncharacterized protein</fullName>
    </submittedName>
</protein>
<feature type="compositionally biased region" description="Polar residues" evidence="1">
    <location>
        <begin position="1361"/>
        <end position="1370"/>
    </location>
</feature>
<feature type="compositionally biased region" description="Acidic residues" evidence="1">
    <location>
        <begin position="593"/>
        <end position="602"/>
    </location>
</feature>
<feature type="compositionally biased region" description="Acidic residues" evidence="1">
    <location>
        <begin position="473"/>
        <end position="484"/>
    </location>
</feature>
<dbReference type="EMBL" id="LGTL01000038">
    <property type="protein sequence ID" value="KPA73335.1"/>
    <property type="molecule type" value="Genomic_DNA"/>
</dbReference>
<dbReference type="VEuPathDB" id="TriTrypDB:LpyrH10_38_0610"/>
<evidence type="ECO:0000313" key="3">
    <source>
        <dbReference type="Proteomes" id="UP000037923"/>
    </source>
</evidence>
<dbReference type="OrthoDB" id="10642823at2759"/>
<feature type="compositionally biased region" description="Acidic residues" evidence="1">
    <location>
        <begin position="896"/>
        <end position="907"/>
    </location>
</feature>
<feature type="compositionally biased region" description="Low complexity" evidence="1">
    <location>
        <begin position="394"/>
        <end position="403"/>
    </location>
</feature>
<reference evidence="2 3" key="1">
    <citation type="submission" date="2015-07" db="EMBL/GenBank/DDBJ databases">
        <title>High-quality genome of monoxenous trypanosomatid Leptomonas pyrrhocoris.</title>
        <authorList>
            <person name="Flegontov P."/>
            <person name="Butenko A."/>
            <person name="Firsov S."/>
            <person name="Vlcek C."/>
            <person name="Logacheva M.D."/>
            <person name="Field M."/>
            <person name="Filatov D."/>
            <person name="Flegontova O."/>
            <person name="Gerasimov E."/>
            <person name="Jackson A.P."/>
            <person name="Kelly S."/>
            <person name="Opperdoes F."/>
            <person name="O'Reilly A."/>
            <person name="Votypka J."/>
            <person name="Yurchenko V."/>
            <person name="Lukes J."/>
        </authorList>
    </citation>
    <scope>NUCLEOTIDE SEQUENCE [LARGE SCALE GENOMIC DNA]</scope>
    <source>
        <strain evidence="2">H10</strain>
    </source>
</reference>
<feature type="compositionally biased region" description="Low complexity" evidence="1">
    <location>
        <begin position="412"/>
        <end position="427"/>
    </location>
</feature>
<dbReference type="Proteomes" id="UP000037923">
    <property type="component" value="Unassembled WGS sequence"/>
</dbReference>
<dbReference type="OMA" id="QPLECAL"/>
<feature type="compositionally biased region" description="Low complexity" evidence="1">
    <location>
        <begin position="270"/>
        <end position="283"/>
    </location>
</feature>
<keyword evidence="3" id="KW-1185">Reference proteome</keyword>
<feature type="compositionally biased region" description="Polar residues" evidence="1">
    <location>
        <begin position="15"/>
        <end position="26"/>
    </location>
</feature>
<gene>
    <name evidence="2" type="ORF">ABB37_10022</name>
</gene>
<feature type="compositionally biased region" description="Low complexity" evidence="1">
    <location>
        <begin position="789"/>
        <end position="800"/>
    </location>
</feature>
<feature type="compositionally biased region" description="Acidic residues" evidence="1">
    <location>
        <begin position="942"/>
        <end position="952"/>
    </location>
</feature>
<feature type="compositionally biased region" description="Acidic residues" evidence="1">
    <location>
        <begin position="291"/>
        <end position="301"/>
    </location>
</feature>
<organism evidence="2 3">
    <name type="scientific">Leptomonas pyrrhocoris</name>
    <name type="common">Firebug parasite</name>
    <dbReference type="NCBI Taxonomy" id="157538"/>
    <lineage>
        <taxon>Eukaryota</taxon>
        <taxon>Discoba</taxon>
        <taxon>Euglenozoa</taxon>
        <taxon>Kinetoplastea</taxon>
        <taxon>Metakinetoplastina</taxon>
        <taxon>Trypanosomatida</taxon>
        <taxon>Trypanosomatidae</taxon>
        <taxon>Leishmaniinae</taxon>
        <taxon>Leptomonas</taxon>
    </lineage>
</organism>
<comment type="caution">
    <text evidence="2">The sequence shown here is derived from an EMBL/GenBank/DDBJ whole genome shotgun (WGS) entry which is preliminary data.</text>
</comment>
<feature type="region of interest" description="Disordered" evidence="1">
    <location>
        <begin position="167"/>
        <end position="1431"/>
    </location>
</feature>
<feature type="compositionally biased region" description="Polar residues" evidence="1">
    <location>
        <begin position="1452"/>
        <end position="1470"/>
    </location>
</feature>
<name>A0A0M9FPC5_LEPPY</name>
<feature type="compositionally biased region" description="Acidic residues" evidence="1">
    <location>
        <begin position="435"/>
        <end position="445"/>
    </location>
</feature>
<feature type="region of interest" description="Disordered" evidence="1">
    <location>
        <begin position="1445"/>
        <end position="1484"/>
    </location>
</feature>
<feature type="compositionally biased region" description="Low complexity" evidence="1">
    <location>
        <begin position="1153"/>
        <end position="1165"/>
    </location>
</feature>
<feature type="compositionally biased region" description="Polar residues" evidence="1">
    <location>
        <begin position="1402"/>
        <end position="1412"/>
    </location>
</feature>
<feature type="compositionally biased region" description="Basic and acidic residues" evidence="1">
    <location>
        <begin position="866"/>
        <end position="885"/>
    </location>
</feature>
<feature type="compositionally biased region" description="Basic and acidic residues" evidence="1">
    <location>
        <begin position="1059"/>
        <end position="1072"/>
    </location>
</feature>
<proteinExistence type="predicted"/>
<dbReference type="GeneID" id="26910302"/>
<evidence type="ECO:0000256" key="1">
    <source>
        <dbReference type="SAM" id="MobiDB-lite"/>
    </source>
</evidence>
<feature type="compositionally biased region" description="Acidic residues" evidence="1">
    <location>
        <begin position="1277"/>
        <end position="1292"/>
    </location>
</feature>
<feature type="compositionally biased region" description="Basic residues" evidence="1">
    <location>
        <begin position="1299"/>
        <end position="1308"/>
    </location>
</feature>